<dbReference type="GO" id="GO:0043296">
    <property type="term" value="C:apical junction complex"/>
    <property type="evidence" value="ECO:0007669"/>
    <property type="project" value="TreeGrafter"/>
</dbReference>
<keyword evidence="3" id="KW-0862">Zinc</keyword>
<dbReference type="AlphaFoldDB" id="A0A1D2MZQ8"/>
<feature type="compositionally biased region" description="Low complexity" evidence="5">
    <location>
        <begin position="101"/>
        <end position="112"/>
    </location>
</feature>
<feature type="region of interest" description="Disordered" evidence="5">
    <location>
        <begin position="176"/>
        <end position="230"/>
    </location>
</feature>
<feature type="region of interest" description="Disordered" evidence="5">
    <location>
        <begin position="529"/>
        <end position="582"/>
    </location>
</feature>
<evidence type="ECO:0000256" key="2">
    <source>
        <dbReference type="ARBA" id="ARBA00022771"/>
    </source>
</evidence>
<feature type="compositionally biased region" description="Basic and acidic residues" evidence="5">
    <location>
        <begin position="289"/>
        <end position="312"/>
    </location>
</feature>
<evidence type="ECO:0000256" key="3">
    <source>
        <dbReference type="ARBA" id="ARBA00022833"/>
    </source>
</evidence>
<feature type="compositionally biased region" description="Pro residues" evidence="5">
    <location>
        <begin position="33"/>
        <end position="44"/>
    </location>
</feature>
<dbReference type="PANTHER" id="PTHR21517">
    <property type="entry name" value="APICAL JUNCTION COMPONENT 1 HOMOLOG"/>
    <property type="match status" value="1"/>
</dbReference>
<dbReference type="Gene3D" id="6.10.140.2220">
    <property type="match status" value="1"/>
</dbReference>
<feature type="compositionally biased region" description="Polar residues" evidence="5">
    <location>
        <begin position="71"/>
        <end position="91"/>
    </location>
</feature>
<evidence type="ECO:0000256" key="4">
    <source>
        <dbReference type="PROSITE-ProRule" id="PRU00134"/>
    </source>
</evidence>
<accession>A0A1D2MZQ8</accession>
<protein>
    <recommendedName>
        <fullName evidence="6">MYND-type domain-containing protein</fullName>
    </recommendedName>
</protein>
<evidence type="ECO:0000313" key="8">
    <source>
        <dbReference type="Proteomes" id="UP000094527"/>
    </source>
</evidence>
<keyword evidence="2 4" id="KW-0863">Zinc-finger</keyword>
<name>A0A1D2MZQ8_ORCCI</name>
<feature type="region of interest" description="Disordered" evidence="5">
    <location>
        <begin position="1"/>
        <end position="139"/>
    </location>
</feature>
<dbReference type="EMBL" id="LJIJ01000365">
    <property type="protein sequence ID" value="ODM98304.1"/>
    <property type="molecule type" value="Genomic_DNA"/>
</dbReference>
<dbReference type="InterPro" id="IPR058586">
    <property type="entry name" value="Ajm-1"/>
</dbReference>
<gene>
    <name evidence="7" type="ORF">Ocin01_08377</name>
</gene>
<evidence type="ECO:0000313" key="7">
    <source>
        <dbReference type="EMBL" id="ODM98304.1"/>
    </source>
</evidence>
<evidence type="ECO:0000256" key="5">
    <source>
        <dbReference type="SAM" id="MobiDB-lite"/>
    </source>
</evidence>
<dbReference type="SUPFAM" id="SSF144232">
    <property type="entry name" value="HIT/MYND zinc finger-like"/>
    <property type="match status" value="1"/>
</dbReference>
<comment type="caution">
    <text evidence="7">The sequence shown here is derived from an EMBL/GenBank/DDBJ whole genome shotgun (WGS) entry which is preliminary data.</text>
</comment>
<feature type="region of interest" description="Disordered" evidence="5">
    <location>
        <begin position="270"/>
        <end position="312"/>
    </location>
</feature>
<evidence type="ECO:0000259" key="6">
    <source>
        <dbReference type="PROSITE" id="PS50865"/>
    </source>
</evidence>
<dbReference type="GO" id="GO:0045216">
    <property type="term" value="P:cell-cell junction organization"/>
    <property type="evidence" value="ECO:0007669"/>
    <property type="project" value="InterPro"/>
</dbReference>
<dbReference type="GO" id="GO:0005886">
    <property type="term" value="C:plasma membrane"/>
    <property type="evidence" value="ECO:0007669"/>
    <property type="project" value="TreeGrafter"/>
</dbReference>
<dbReference type="InterPro" id="IPR038825">
    <property type="entry name" value="Apical_junction"/>
</dbReference>
<dbReference type="OrthoDB" id="6431454at2759"/>
<dbReference type="Pfam" id="PF26649">
    <property type="entry name" value="Ajm-1"/>
    <property type="match status" value="1"/>
</dbReference>
<dbReference type="GO" id="GO:0008270">
    <property type="term" value="F:zinc ion binding"/>
    <property type="evidence" value="ECO:0007669"/>
    <property type="project" value="UniProtKB-KW"/>
</dbReference>
<dbReference type="PANTHER" id="PTHR21517:SF3">
    <property type="entry name" value="APICAL JUNCTION COMPONENT 1 HOMOLOG"/>
    <property type="match status" value="1"/>
</dbReference>
<proteinExistence type="predicted"/>
<feature type="compositionally biased region" description="Polar residues" evidence="5">
    <location>
        <begin position="129"/>
        <end position="139"/>
    </location>
</feature>
<reference evidence="7 8" key="1">
    <citation type="journal article" date="2016" name="Genome Biol. Evol.">
        <title>Gene Family Evolution Reflects Adaptation to Soil Environmental Stressors in the Genome of the Collembolan Orchesella cincta.</title>
        <authorList>
            <person name="Faddeeva-Vakhrusheva A."/>
            <person name="Derks M.F."/>
            <person name="Anvar S.Y."/>
            <person name="Agamennone V."/>
            <person name="Suring W."/>
            <person name="Smit S."/>
            <person name="van Straalen N.M."/>
            <person name="Roelofs D."/>
        </authorList>
    </citation>
    <scope>NUCLEOTIDE SEQUENCE [LARGE SCALE GENOMIC DNA]</scope>
    <source>
        <tissue evidence="7">Mixed pool</tissue>
    </source>
</reference>
<organism evidence="7 8">
    <name type="scientific">Orchesella cincta</name>
    <name type="common">Springtail</name>
    <name type="synonym">Podura cincta</name>
    <dbReference type="NCBI Taxonomy" id="48709"/>
    <lineage>
        <taxon>Eukaryota</taxon>
        <taxon>Metazoa</taxon>
        <taxon>Ecdysozoa</taxon>
        <taxon>Arthropoda</taxon>
        <taxon>Hexapoda</taxon>
        <taxon>Collembola</taxon>
        <taxon>Entomobryomorpha</taxon>
        <taxon>Entomobryoidea</taxon>
        <taxon>Orchesellidae</taxon>
        <taxon>Orchesellinae</taxon>
        <taxon>Orchesella</taxon>
    </lineage>
</organism>
<feature type="compositionally biased region" description="Low complexity" evidence="5">
    <location>
        <begin position="190"/>
        <end position="222"/>
    </location>
</feature>
<keyword evidence="1" id="KW-0479">Metal-binding</keyword>
<evidence type="ECO:0000256" key="1">
    <source>
        <dbReference type="ARBA" id="ARBA00022723"/>
    </source>
</evidence>
<sequence>MSHESTSKTASEPAVAAAADVHYSSKFEEYQAQPPPQSQPPPPHRQYQFEPSSATSEICSTITSSSKHRYQSATSSSDWQDRMNQTPTDSHFISAEPETFTLTGSRTGTSREGSGGSSVGGFSTTITSAPPSNSTMYNERAQQWDRYSVSSSGGVGVNESVSSSTSNIIHSATSSIHSTPTHQQYHHNQPHQQHNQASSVASSRDYSSCSSSPAKSCLDSSSTPQRDDNELRQSLLRDEEELAFGNPTEIRSTVTSSTVAPITGGVIINPLTGLSEYSNPPTPARHRRVSFDLDFSDKEEKSSSRSRNKDENVGGTIQCRNTKCGKTATGLEARREFKVCHNCNAYYCSRECRRAHWEKHKKVCMQSRVGAICKQIISHVKEDSYVMNQLSTVAKRGFLAKGRGCVKLFFNSPDRAERFLTGGLPELPEPLYARTTYIPHADMLPEEMGAQTFSELSDQCRSYNPETRLVLYACVCVVNEVPTYGAVKWERELISRSSKLRLLLPRNFYEEVQRHHHAPANPAHLMSALQDPASGRSSPGGLQPQQQNVPLYDSVTPTAPPGEEHPPPPLPPHQNPNNSSSENETLILRSVPPPTSHQLNSSEHRRLREVSFTNIQKHLLQRGVDLKRTYPDIFMKLCKYVEHDEPFLPVTIYPKNTQTGRQFVCIIMPESSDSAYSAATEESGQIHPLQRVETINISEQDEEDIT</sequence>
<dbReference type="Pfam" id="PF01753">
    <property type="entry name" value="zf-MYND"/>
    <property type="match status" value="1"/>
</dbReference>
<dbReference type="Proteomes" id="UP000094527">
    <property type="component" value="Unassembled WGS sequence"/>
</dbReference>
<keyword evidence="8" id="KW-1185">Reference proteome</keyword>
<feature type="domain" description="MYND-type" evidence="6">
    <location>
        <begin position="321"/>
        <end position="364"/>
    </location>
</feature>
<feature type="compositionally biased region" description="Low complexity" evidence="5">
    <location>
        <begin position="45"/>
        <end position="65"/>
    </location>
</feature>
<dbReference type="PROSITE" id="PS50865">
    <property type="entry name" value="ZF_MYND_2"/>
    <property type="match status" value="1"/>
</dbReference>
<dbReference type="InterPro" id="IPR002893">
    <property type="entry name" value="Znf_MYND"/>
</dbReference>